<reference evidence="7" key="1">
    <citation type="journal article" date="2014" name="Nat. Genet.">
        <title>Genome and transcriptome of the porcine whipworm Trichuris suis.</title>
        <authorList>
            <person name="Jex A.R."/>
            <person name="Nejsum P."/>
            <person name="Schwarz E.M."/>
            <person name="Hu L."/>
            <person name="Young N.D."/>
            <person name="Hall R.S."/>
            <person name="Korhonen P.K."/>
            <person name="Liao S."/>
            <person name="Thamsborg S."/>
            <person name="Xia J."/>
            <person name="Xu P."/>
            <person name="Wang S."/>
            <person name="Scheerlinck J.P."/>
            <person name="Hofmann A."/>
            <person name="Sternberg P.W."/>
            <person name="Wang J."/>
            <person name="Gasser R.B."/>
        </authorList>
    </citation>
    <scope>NUCLEOTIDE SEQUENCE [LARGE SCALE GENOMIC DNA]</scope>
    <source>
        <strain evidence="7">DCEP-RM93F</strain>
    </source>
</reference>
<dbReference type="Proteomes" id="UP000030758">
    <property type="component" value="Unassembled WGS sequence"/>
</dbReference>
<evidence type="ECO:0000256" key="1">
    <source>
        <dbReference type="ARBA" id="ARBA00004496"/>
    </source>
</evidence>
<proteinExistence type="predicted"/>
<evidence type="ECO:0000256" key="2">
    <source>
        <dbReference type="ARBA" id="ARBA00022490"/>
    </source>
</evidence>
<protein>
    <recommendedName>
        <fullName evidence="6">EF-hand domain-containing protein</fullName>
    </recommendedName>
</protein>
<feature type="domain" description="EF-hand" evidence="6">
    <location>
        <begin position="44"/>
        <end position="79"/>
    </location>
</feature>
<dbReference type="InterPro" id="IPR018247">
    <property type="entry name" value="EF_Hand_1_Ca_BS"/>
</dbReference>
<dbReference type="PROSITE" id="PS50222">
    <property type="entry name" value="EF_HAND_2"/>
    <property type="match status" value="1"/>
</dbReference>
<keyword evidence="5" id="KW-0106">Calcium</keyword>
<evidence type="ECO:0000256" key="4">
    <source>
        <dbReference type="ARBA" id="ARBA00022737"/>
    </source>
</evidence>
<dbReference type="InterPro" id="IPR002048">
    <property type="entry name" value="EF_hand_dom"/>
</dbReference>
<dbReference type="SMART" id="SM00054">
    <property type="entry name" value="EFh"/>
    <property type="match status" value="2"/>
</dbReference>
<dbReference type="PROSITE" id="PS00018">
    <property type="entry name" value="EF_HAND_1"/>
    <property type="match status" value="1"/>
</dbReference>
<dbReference type="Pfam" id="PF13405">
    <property type="entry name" value="EF-hand_6"/>
    <property type="match status" value="1"/>
</dbReference>
<dbReference type="PANTHER" id="PTHR46212:SF9">
    <property type="entry name" value="PROGRAMMED CELL DEATH PROTEIN 6"/>
    <property type="match status" value="1"/>
</dbReference>
<dbReference type="SUPFAM" id="SSF47473">
    <property type="entry name" value="EF-hand"/>
    <property type="match status" value="1"/>
</dbReference>
<evidence type="ECO:0000313" key="7">
    <source>
        <dbReference type="EMBL" id="KFD60584.1"/>
    </source>
</evidence>
<evidence type="ECO:0000259" key="6">
    <source>
        <dbReference type="PROSITE" id="PS50222"/>
    </source>
</evidence>
<organism evidence="7">
    <name type="scientific">Trichuris suis</name>
    <name type="common">pig whipworm</name>
    <dbReference type="NCBI Taxonomy" id="68888"/>
    <lineage>
        <taxon>Eukaryota</taxon>
        <taxon>Metazoa</taxon>
        <taxon>Ecdysozoa</taxon>
        <taxon>Nematoda</taxon>
        <taxon>Enoplea</taxon>
        <taxon>Dorylaimia</taxon>
        <taxon>Trichinellida</taxon>
        <taxon>Trichuridae</taxon>
        <taxon>Trichuris</taxon>
    </lineage>
</organism>
<dbReference type="InterPro" id="IPR011992">
    <property type="entry name" value="EF-hand-dom_pair"/>
</dbReference>
<dbReference type="EMBL" id="KL367659">
    <property type="protein sequence ID" value="KFD60584.1"/>
    <property type="molecule type" value="Genomic_DNA"/>
</dbReference>
<sequence length="91" mass="10399">MNERTLAISCGSFCMPRFQTSKKRMFDNNGDGTVNFEEFYALWKYITDWTSTFRNFDRDNSGSIDKNELANALTAFVELHVSVLAVGRGSR</sequence>
<keyword evidence="4" id="KW-0677">Repeat</keyword>
<dbReference type="GO" id="GO:0048306">
    <property type="term" value="F:calcium-dependent protein binding"/>
    <property type="evidence" value="ECO:0007669"/>
    <property type="project" value="UniProtKB-ARBA"/>
</dbReference>
<keyword evidence="3" id="KW-0479">Metal-binding</keyword>
<dbReference type="Pfam" id="PF13202">
    <property type="entry name" value="EF-hand_5"/>
    <property type="match status" value="1"/>
</dbReference>
<dbReference type="InterPro" id="IPR051426">
    <property type="entry name" value="Peflin/Sorcin_CaBP"/>
</dbReference>
<accession>A0A085MTN8</accession>
<dbReference type="PANTHER" id="PTHR46212">
    <property type="entry name" value="PEFLIN"/>
    <property type="match status" value="1"/>
</dbReference>
<dbReference type="GO" id="GO:0005509">
    <property type="term" value="F:calcium ion binding"/>
    <property type="evidence" value="ECO:0007669"/>
    <property type="project" value="InterPro"/>
</dbReference>
<dbReference type="AlphaFoldDB" id="A0A085MTN8"/>
<evidence type="ECO:0000256" key="5">
    <source>
        <dbReference type="ARBA" id="ARBA00022837"/>
    </source>
</evidence>
<gene>
    <name evidence="7" type="ORF">M514_27217</name>
</gene>
<evidence type="ECO:0000256" key="3">
    <source>
        <dbReference type="ARBA" id="ARBA00022723"/>
    </source>
</evidence>
<name>A0A085MTN8_9BILA</name>
<comment type="subcellular location">
    <subcellularLocation>
        <location evidence="1">Cytoplasm</location>
    </subcellularLocation>
</comment>
<dbReference type="Gene3D" id="1.10.238.10">
    <property type="entry name" value="EF-hand"/>
    <property type="match status" value="1"/>
</dbReference>
<dbReference type="GO" id="GO:0005737">
    <property type="term" value="C:cytoplasm"/>
    <property type="evidence" value="ECO:0007669"/>
    <property type="project" value="UniProtKB-SubCell"/>
</dbReference>
<keyword evidence="2" id="KW-0963">Cytoplasm</keyword>